<dbReference type="OrthoDB" id="9130339at2"/>
<reference evidence="3" key="1">
    <citation type="submission" date="2018-05" db="EMBL/GenBank/DDBJ databases">
        <authorList>
            <person name="Feng T."/>
        </authorList>
    </citation>
    <scope>NUCLEOTIDE SEQUENCE [LARGE SCALE GENOMIC DNA]</scope>
    <source>
        <strain evidence="3">S27</strain>
    </source>
</reference>
<dbReference type="Proteomes" id="UP000254875">
    <property type="component" value="Unassembled WGS sequence"/>
</dbReference>
<gene>
    <name evidence="2" type="ORF">DLM46_17785</name>
</gene>
<sequence>MREFLALAGTVALSFVLTACDRRPAPDTASTATAPAALTATAPETTAEAKDPLALPAGDLDDETIANYLYAAMDFKRPDEFSKGFNDAALVGRHFEIEIPSDKPGKRGPTYYYDPDKEQLTLIVRPAYGSYEGGDNSLDYLTFVQETSYGAPKLASNAFKVTKEVTPVSYRVIGIGAVAGTYMGVFPKDSLSTKETIIYRDLTKTLKLDPRAAKTAVEGLTMKVEGTVAKDGNGHSITCKTSTRGATLDHLYEESWHQCVLSAKLSRITVSSPNAGVLAQWGASRRAEGKKGEKTSKTVSTTG</sequence>
<name>A0A370N6F4_9BURK</name>
<evidence type="ECO:0008006" key="4">
    <source>
        <dbReference type="Google" id="ProtNLM"/>
    </source>
</evidence>
<comment type="caution">
    <text evidence="2">The sequence shown here is derived from an EMBL/GenBank/DDBJ whole genome shotgun (WGS) entry which is preliminary data.</text>
</comment>
<protein>
    <recommendedName>
        <fullName evidence="4">Lipoprotein</fullName>
    </recommendedName>
</protein>
<dbReference type="RefSeq" id="WP_115102110.1">
    <property type="nucleotide sequence ID" value="NZ_QHKS01000011.1"/>
</dbReference>
<accession>A0A370N6F4</accession>
<evidence type="ECO:0000256" key="1">
    <source>
        <dbReference type="SAM" id="MobiDB-lite"/>
    </source>
</evidence>
<dbReference type="PROSITE" id="PS51257">
    <property type="entry name" value="PROKAR_LIPOPROTEIN"/>
    <property type="match status" value="1"/>
</dbReference>
<evidence type="ECO:0000313" key="2">
    <source>
        <dbReference type="EMBL" id="RDK01181.1"/>
    </source>
</evidence>
<evidence type="ECO:0000313" key="3">
    <source>
        <dbReference type="Proteomes" id="UP000254875"/>
    </source>
</evidence>
<dbReference type="EMBL" id="QHKS01000011">
    <property type="protein sequence ID" value="RDK01181.1"/>
    <property type="molecule type" value="Genomic_DNA"/>
</dbReference>
<feature type="region of interest" description="Disordered" evidence="1">
    <location>
        <begin position="26"/>
        <end position="55"/>
    </location>
</feature>
<feature type="region of interest" description="Disordered" evidence="1">
    <location>
        <begin position="281"/>
        <end position="303"/>
    </location>
</feature>
<feature type="compositionally biased region" description="Basic and acidic residues" evidence="1">
    <location>
        <begin position="285"/>
        <end position="296"/>
    </location>
</feature>
<dbReference type="AlphaFoldDB" id="A0A370N6F4"/>
<proteinExistence type="predicted"/>
<keyword evidence="3" id="KW-1185">Reference proteome</keyword>
<organism evidence="2 3">
    <name type="scientific">Paraburkholderia lacunae</name>
    <dbReference type="NCBI Taxonomy" id="2211104"/>
    <lineage>
        <taxon>Bacteria</taxon>
        <taxon>Pseudomonadati</taxon>
        <taxon>Pseudomonadota</taxon>
        <taxon>Betaproteobacteria</taxon>
        <taxon>Burkholderiales</taxon>
        <taxon>Burkholderiaceae</taxon>
        <taxon>Paraburkholderia</taxon>
    </lineage>
</organism>